<dbReference type="Proteomes" id="UP000594262">
    <property type="component" value="Unplaced"/>
</dbReference>
<accession>A0A7M5V4J8</accession>
<sequence>ETFKPSGARQFQSFEFSPFPPRLFQGTTPLYVLDTKHPDIPGESIESTSSECYYRTVLNVFGPSQGITRQCKRDEPERRFCTFYHFCVEEKVNITVRHCGSHYVYKLKPVRILQRNRFFEIPKSGLYCGTKNETIPEPRAPCICQVKKDVQEILDQTKCQVDYEGNDRKVLKSITKCLKKERKMILKELKVSSKCHIKLNKALWRKKAKKFTKENLKSQISGCESVKKTLIKGVYNRLALTRKFTTSKLH</sequence>
<organism evidence="1 2">
    <name type="scientific">Clytia hemisphaerica</name>
    <dbReference type="NCBI Taxonomy" id="252671"/>
    <lineage>
        <taxon>Eukaryota</taxon>
        <taxon>Metazoa</taxon>
        <taxon>Cnidaria</taxon>
        <taxon>Hydrozoa</taxon>
        <taxon>Hydroidolina</taxon>
        <taxon>Leptothecata</taxon>
        <taxon>Obeliida</taxon>
        <taxon>Clytiidae</taxon>
        <taxon>Clytia</taxon>
    </lineage>
</organism>
<evidence type="ECO:0000313" key="1">
    <source>
        <dbReference type="EnsemblMetazoa" id="CLYHEMP005986.1"/>
    </source>
</evidence>
<evidence type="ECO:0000313" key="2">
    <source>
        <dbReference type="Proteomes" id="UP000594262"/>
    </source>
</evidence>
<dbReference type="EnsemblMetazoa" id="CLYHEMT005986.1">
    <property type="protein sequence ID" value="CLYHEMP005986.1"/>
    <property type="gene ID" value="CLYHEMG005986"/>
</dbReference>
<protein>
    <submittedName>
        <fullName evidence="1">Uncharacterized protein</fullName>
    </submittedName>
</protein>
<keyword evidence="2" id="KW-1185">Reference proteome</keyword>
<proteinExistence type="predicted"/>
<name>A0A7M5V4J8_9CNID</name>
<dbReference type="AlphaFoldDB" id="A0A7M5V4J8"/>
<reference evidence="1" key="1">
    <citation type="submission" date="2021-01" db="UniProtKB">
        <authorList>
            <consortium name="EnsemblMetazoa"/>
        </authorList>
    </citation>
    <scope>IDENTIFICATION</scope>
</reference>